<protein>
    <submittedName>
        <fullName evidence="4">Transcriptional regulator, TetR family</fullName>
    </submittedName>
</protein>
<evidence type="ECO:0000313" key="5">
    <source>
        <dbReference type="Proteomes" id="UP000002294"/>
    </source>
</evidence>
<dbReference type="KEGG" id="apr:Apre_1096"/>
<dbReference type="STRING" id="525919.Apre_1096"/>
<dbReference type="InterPro" id="IPR050624">
    <property type="entry name" value="HTH-type_Tx_Regulator"/>
</dbReference>
<dbReference type="HOGENOM" id="CLU_069356_34_0_9"/>
<dbReference type="Proteomes" id="UP000002294">
    <property type="component" value="Chromosome"/>
</dbReference>
<keyword evidence="5" id="KW-1185">Reference proteome</keyword>
<gene>
    <name evidence="4" type="ordered locus">Apre_1096</name>
</gene>
<feature type="DNA-binding region" description="H-T-H motif" evidence="2">
    <location>
        <begin position="24"/>
        <end position="43"/>
    </location>
</feature>
<organism evidence="4 5">
    <name type="scientific">Anaerococcus prevotii (strain ATCC 9321 / DSM 20548 / JCM 6508 / NCTC 11806 / PC1)</name>
    <name type="common">Peptostreptococcus prevotii</name>
    <name type="synonym">Peptococcus prevotii</name>
    <dbReference type="NCBI Taxonomy" id="525919"/>
    <lineage>
        <taxon>Bacteria</taxon>
        <taxon>Bacillati</taxon>
        <taxon>Bacillota</taxon>
        <taxon>Tissierellia</taxon>
        <taxon>Tissierellales</taxon>
        <taxon>Peptoniphilaceae</taxon>
        <taxon>Anaerococcus</taxon>
    </lineage>
</organism>
<name>C7RD60_ANAPD</name>
<feature type="domain" description="HTH tetR-type" evidence="3">
    <location>
        <begin position="1"/>
        <end position="61"/>
    </location>
</feature>
<dbReference type="PROSITE" id="PS50977">
    <property type="entry name" value="HTH_TETR_2"/>
    <property type="match status" value="1"/>
</dbReference>
<dbReference type="SUPFAM" id="SSF46689">
    <property type="entry name" value="Homeodomain-like"/>
    <property type="match status" value="1"/>
</dbReference>
<evidence type="ECO:0000259" key="3">
    <source>
        <dbReference type="PROSITE" id="PS50977"/>
    </source>
</evidence>
<dbReference type="PANTHER" id="PTHR43479">
    <property type="entry name" value="ACREF/ENVCD OPERON REPRESSOR-RELATED"/>
    <property type="match status" value="1"/>
</dbReference>
<dbReference type="GO" id="GO:0003677">
    <property type="term" value="F:DNA binding"/>
    <property type="evidence" value="ECO:0007669"/>
    <property type="project" value="UniProtKB-UniRule"/>
</dbReference>
<dbReference type="InterPro" id="IPR001647">
    <property type="entry name" value="HTH_TetR"/>
</dbReference>
<dbReference type="EMBL" id="CP001708">
    <property type="protein sequence ID" value="ACV29123.1"/>
    <property type="molecule type" value="Genomic_DNA"/>
</dbReference>
<keyword evidence="1 2" id="KW-0238">DNA-binding</keyword>
<dbReference type="eggNOG" id="COG1309">
    <property type="taxonomic scope" value="Bacteria"/>
</dbReference>
<sequence>MNTREKILDKSLDLFSEDGYSDVSLEKIACAVGIKAPSIYKHFKSKKDIYDSLLATAICKVDQRLEGIDKYVVNKGQSNRLDIPRLSIDIFEYLLHDNYVSRIRKMISIEMYKNPHAMQFYVEKFIENPIAKHEEFIRNLGIKEDYDVKVLATIFYSPILLAVKLYDADPTKEDELVDLLNKSYKRLENIRR</sequence>
<dbReference type="InterPro" id="IPR009057">
    <property type="entry name" value="Homeodomain-like_sf"/>
</dbReference>
<dbReference type="AlphaFoldDB" id="C7RD60"/>
<dbReference type="PANTHER" id="PTHR43479:SF11">
    <property type="entry name" value="ACREF_ENVCD OPERON REPRESSOR-RELATED"/>
    <property type="match status" value="1"/>
</dbReference>
<evidence type="ECO:0000256" key="1">
    <source>
        <dbReference type="ARBA" id="ARBA00023125"/>
    </source>
</evidence>
<dbReference type="Gene3D" id="1.10.357.10">
    <property type="entry name" value="Tetracycline Repressor, domain 2"/>
    <property type="match status" value="1"/>
</dbReference>
<dbReference type="PRINTS" id="PR00455">
    <property type="entry name" value="HTHTETR"/>
</dbReference>
<reference evidence="4 5" key="1">
    <citation type="journal article" date="2009" name="Stand. Genomic Sci.">
        <title>Complete genome sequence of Anaerococcus prevotii type strain (PC1).</title>
        <authorList>
            <person name="Labutti K."/>
            <person name="Pukall R."/>
            <person name="Steenblock K."/>
            <person name="Glavina Del Rio T."/>
            <person name="Tice H."/>
            <person name="Copeland A."/>
            <person name="Cheng J.F."/>
            <person name="Lucas S."/>
            <person name="Chen F."/>
            <person name="Nolan M."/>
            <person name="Bruce D."/>
            <person name="Goodwin L."/>
            <person name="Pitluck S."/>
            <person name="Ivanova N."/>
            <person name="Mavromatis K."/>
            <person name="Ovchinnikova G."/>
            <person name="Pati A."/>
            <person name="Chen A."/>
            <person name="Palaniappan K."/>
            <person name="Land M."/>
            <person name="Hauser L."/>
            <person name="Chang Y.J."/>
            <person name="Jeffries C.D."/>
            <person name="Chain P."/>
            <person name="Saunders E."/>
            <person name="Brettin T."/>
            <person name="Detter J.C."/>
            <person name="Han C."/>
            <person name="Goker M."/>
            <person name="Bristow J."/>
            <person name="Eisen J.A."/>
            <person name="Markowitz V."/>
            <person name="Hugenholtz P."/>
            <person name="Kyrpides N.C."/>
            <person name="Klenk H.P."/>
            <person name="Lapidus A."/>
        </authorList>
    </citation>
    <scope>NUCLEOTIDE SEQUENCE [LARGE SCALE GENOMIC DNA]</scope>
    <source>
        <strain evidence="5">ATCC 9321 / DSM 20548 / JCM 6508 / NCTC 11806 / PC1</strain>
    </source>
</reference>
<dbReference type="RefSeq" id="WP_015778026.1">
    <property type="nucleotide sequence ID" value="NC_013171.1"/>
</dbReference>
<evidence type="ECO:0000256" key="2">
    <source>
        <dbReference type="PROSITE-ProRule" id="PRU00335"/>
    </source>
</evidence>
<accession>C7RD60</accession>
<evidence type="ECO:0000313" key="4">
    <source>
        <dbReference type="EMBL" id="ACV29123.1"/>
    </source>
</evidence>
<dbReference type="Pfam" id="PF00440">
    <property type="entry name" value="TetR_N"/>
    <property type="match status" value="1"/>
</dbReference>
<dbReference type="OrthoDB" id="9808476at2"/>
<proteinExistence type="predicted"/>